<organism evidence="1 2">
    <name type="scientific">Aquatica leii</name>
    <dbReference type="NCBI Taxonomy" id="1421715"/>
    <lineage>
        <taxon>Eukaryota</taxon>
        <taxon>Metazoa</taxon>
        <taxon>Ecdysozoa</taxon>
        <taxon>Arthropoda</taxon>
        <taxon>Hexapoda</taxon>
        <taxon>Insecta</taxon>
        <taxon>Pterygota</taxon>
        <taxon>Neoptera</taxon>
        <taxon>Endopterygota</taxon>
        <taxon>Coleoptera</taxon>
        <taxon>Polyphaga</taxon>
        <taxon>Elateriformia</taxon>
        <taxon>Elateroidea</taxon>
        <taxon>Lampyridae</taxon>
        <taxon>Luciolinae</taxon>
        <taxon>Aquatica</taxon>
    </lineage>
</organism>
<dbReference type="PANTHER" id="PTHR33480">
    <property type="entry name" value="SET DOMAIN-CONTAINING PROTEIN-RELATED"/>
    <property type="match status" value="1"/>
</dbReference>
<proteinExistence type="predicted"/>
<accession>A0AAN7P787</accession>
<dbReference type="AlphaFoldDB" id="A0AAN7P787"/>
<comment type="caution">
    <text evidence="1">The sequence shown here is derived from an EMBL/GenBank/DDBJ whole genome shotgun (WGS) entry which is preliminary data.</text>
</comment>
<dbReference type="PANTHER" id="PTHR33480:SF1">
    <property type="entry name" value="TYR RECOMBINASE DOMAIN-CONTAINING PROTEIN"/>
    <property type="match status" value="1"/>
</dbReference>
<dbReference type="EMBL" id="JARPUR010000002">
    <property type="protein sequence ID" value="KAK4882640.1"/>
    <property type="molecule type" value="Genomic_DNA"/>
</dbReference>
<sequence>MRELARLKIVLKKSTTITDFIDLLTPEMYGHLVSAAKIISGYNPETKTFRASSLALHIGSTLKFVCDIAKKTIITRNPLFLHLKTETKQKIDVLQDIITNHWCNDLSNLANKCLNEKKWKKLKLLPLTADINTFNNYVASLADTAYEKLQNGEEIENNYKILAECVLTTVLVFNRKRVGEIQFLEIQAYERDFENINQEETLNSLTELEKTMSATFKRVVVFGKDEKEDTVVVARQLSKIMRVKKRKRTCIENYIEVVERYNLQDFRCHFRLTKTTFKIVLIK</sequence>
<protein>
    <submittedName>
        <fullName evidence="1">Uncharacterized protein</fullName>
    </submittedName>
</protein>
<dbReference type="Proteomes" id="UP001353858">
    <property type="component" value="Unassembled WGS sequence"/>
</dbReference>
<reference evidence="2" key="1">
    <citation type="submission" date="2023-01" db="EMBL/GenBank/DDBJ databases">
        <title>Key to firefly adult light organ development and bioluminescence: homeobox transcription factors regulate luciferase expression and transportation to peroxisome.</title>
        <authorList>
            <person name="Fu X."/>
        </authorList>
    </citation>
    <scope>NUCLEOTIDE SEQUENCE [LARGE SCALE GENOMIC DNA]</scope>
</reference>
<keyword evidence="2" id="KW-1185">Reference proteome</keyword>
<name>A0AAN7P787_9COLE</name>
<gene>
    <name evidence="1" type="ORF">RN001_005959</name>
</gene>
<evidence type="ECO:0000313" key="1">
    <source>
        <dbReference type="EMBL" id="KAK4882640.1"/>
    </source>
</evidence>
<evidence type="ECO:0000313" key="2">
    <source>
        <dbReference type="Proteomes" id="UP001353858"/>
    </source>
</evidence>